<gene>
    <name evidence="9" type="ORF">KM031_10805</name>
</gene>
<dbReference type="PANTHER" id="PTHR30183">
    <property type="entry name" value="MOLYBDENUM TRANSPORT SYSTEM PERMEASE PROTEIN MODB"/>
    <property type="match status" value="1"/>
</dbReference>
<keyword evidence="6 7" id="KW-0472">Membrane</keyword>
<proteinExistence type="predicted"/>
<feature type="transmembrane region" description="Helical" evidence="7">
    <location>
        <begin position="184"/>
        <end position="207"/>
    </location>
</feature>
<feature type="transmembrane region" description="Helical" evidence="7">
    <location>
        <begin position="357"/>
        <end position="378"/>
    </location>
</feature>
<dbReference type="InterPro" id="IPR035906">
    <property type="entry name" value="MetI-like_sf"/>
</dbReference>
<sequence length="515" mass="52886">MARRAVPLGAFATAIGLGALTLGPLAVVMMQAGGGGGITAADLAALRFTVTQAALSALASVACAVPVARALARRRFPGRRLAIAALGAPFLLPVIVAVLGLLAIFGRSGLINRGLEALGLPEVSIYGMGGVVLAHVFLNMPLATRMILQGWQAVPGERLRLAESLGFGPGAIFRHIEAPMLRDVLPGALLAVFAICLTSFAVVLVLGGGPGATTVELAIYQAVRFEFDLPKAATLAVMQVLACGAAVLLAGLFTVPSGFGAGLDRAVALPRPAGWRRLLDAAAIALALGFIAAPLLAVGFRGLPGLMALPSAVWPALAASLTVAVLAAPLAVGAALLLALALAVARGWRGLEPVAMLPMAGSSLVLGTGLFLLVFPFVSPARVALPVTVLVTAVMALPFAFRILLPEVRVLMADYGRLADALALRGWARLRWLILPRLRRPLGFALGLTGAMAVGDLGVIALFAAEKGATLPLVVQRLMGAYRTEAAAGAALLLVAAAFALFWICDWWGRHGSDT</sequence>
<feature type="transmembrane region" description="Helical" evidence="7">
    <location>
        <begin position="83"/>
        <end position="105"/>
    </location>
</feature>
<accession>A0A975S0X3</accession>
<dbReference type="RefSeq" id="WP_215504887.1">
    <property type="nucleotide sequence ID" value="NZ_CP076361.1"/>
</dbReference>
<evidence type="ECO:0000256" key="7">
    <source>
        <dbReference type="SAM" id="Phobius"/>
    </source>
</evidence>
<feature type="transmembrane region" description="Helical" evidence="7">
    <location>
        <begin position="50"/>
        <end position="71"/>
    </location>
</feature>
<reference evidence="9" key="1">
    <citation type="submission" date="2021-06" db="EMBL/GenBank/DDBJ databases">
        <title>Direct submission.</title>
        <authorList>
            <person name="Lee C.-S."/>
            <person name="Jin L."/>
        </authorList>
    </citation>
    <scope>NUCLEOTIDE SEQUENCE</scope>
    <source>
        <strain evidence="9">Con5</strain>
    </source>
</reference>
<name>A0A975S0X3_9RHOB</name>
<feature type="domain" description="ABC transmembrane type-1" evidence="8">
    <location>
        <begin position="46"/>
        <end position="250"/>
    </location>
</feature>
<feature type="transmembrane region" description="Helical" evidence="7">
    <location>
        <begin position="312"/>
        <end position="345"/>
    </location>
</feature>
<dbReference type="CDD" id="cd06261">
    <property type="entry name" value="TM_PBP2"/>
    <property type="match status" value="1"/>
</dbReference>
<feature type="transmembrane region" description="Helical" evidence="7">
    <location>
        <begin position="442"/>
        <end position="465"/>
    </location>
</feature>
<evidence type="ECO:0000256" key="5">
    <source>
        <dbReference type="ARBA" id="ARBA00022989"/>
    </source>
</evidence>
<dbReference type="Proteomes" id="UP000679352">
    <property type="component" value="Chromosome"/>
</dbReference>
<evidence type="ECO:0000313" key="10">
    <source>
        <dbReference type="Proteomes" id="UP000679352"/>
    </source>
</evidence>
<dbReference type="AlphaFoldDB" id="A0A975S0X3"/>
<protein>
    <submittedName>
        <fullName evidence="9">ABC transporter permease subunit</fullName>
    </submittedName>
</protein>
<evidence type="ECO:0000259" key="8">
    <source>
        <dbReference type="PROSITE" id="PS50928"/>
    </source>
</evidence>
<dbReference type="PANTHER" id="PTHR30183:SF9">
    <property type="entry name" value="THIAMINE TRANSPORT SYSTEM PERMEASE PROTEIN THIP"/>
    <property type="match status" value="1"/>
</dbReference>
<keyword evidence="4 7" id="KW-0812">Transmembrane</keyword>
<dbReference type="GO" id="GO:0055085">
    <property type="term" value="P:transmembrane transport"/>
    <property type="evidence" value="ECO:0007669"/>
    <property type="project" value="InterPro"/>
</dbReference>
<feature type="transmembrane region" description="Helical" evidence="7">
    <location>
        <begin position="278"/>
        <end position="300"/>
    </location>
</feature>
<dbReference type="GO" id="GO:0005886">
    <property type="term" value="C:plasma membrane"/>
    <property type="evidence" value="ECO:0007669"/>
    <property type="project" value="UniProtKB-SubCell"/>
</dbReference>
<organism evidence="9 10">
    <name type="scientific">Gemmobacter fulvus</name>
    <dbReference type="NCBI Taxonomy" id="2840474"/>
    <lineage>
        <taxon>Bacteria</taxon>
        <taxon>Pseudomonadati</taxon>
        <taxon>Pseudomonadota</taxon>
        <taxon>Alphaproteobacteria</taxon>
        <taxon>Rhodobacterales</taxon>
        <taxon>Paracoccaceae</taxon>
        <taxon>Gemmobacter</taxon>
    </lineage>
</organism>
<dbReference type="PROSITE" id="PS50928">
    <property type="entry name" value="ABC_TM1"/>
    <property type="match status" value="2"/>
</dbReference>
<keyword evidence="3" id="KW-1003">Cell membrane</keyword>
<evidence type="ECO:0000256" key="1">
    <source>
        <dbReference type="ARBA" id="ARBA00004651"/>
    </source>
</evidence>
<keyword evidence="10" id="KW-1185">Reference proteome</keyword>
<comment type="subcellular location">
    <subcellularLocation>
        <location evidence="1">Cell membrane</location>
        <topology evidence="1">Multi-pass membrane protein</topology>
    </subcellularLocation>
</comment>
<evidence type="ECO:0000313" key="9">
    <source>
        <dbReference type="EMBL" id="QWK89348.1"/>
    </source>
</evidence>
<feature type="transmembrane region" description="Helical" evidence="7">
    <location>
        <begin position="236"/>
        <end position="257"/>
    </location>
</feature>
<keyword evidence="5 7" id="KW-1133">Transmembrane helix</keyword>
<evidence type="ECO:0000256" key="6">
    <source>
        <dbReference type="ARBA" id="ARBA00023136"/>
    </source>
</evidence>
<feature type="domain" description="ABC transmembrane type-1" evidence="8">
    <location>
        <begin position="317"/>
        <end position="505"/>
    </location>
</feature>
<dbReference type="KEGG" id="gfu:KM031_10805"/>
<feature type="transmembrane region" description="Helical" evidence="7">
    <location>
        <begin position="485"/>
        <end position="505"/>
    </location>
</feature>
<dbReference type="EMBL" id="CP076361">
    <property type="protein sequence ID" value="QWK89348.1"/>
    <property type="molecule type" value="Genomic_DNA"/>
</dbReference>
<feature type="transmembrane region" description="Helical" evidence="7">
    <location>
        <begin position="125"/>
        <end position="148"/>
    </location>
</feature>
<dbReference type="InterPro" id="IPR000515">
    <property type="entry name" value="MetI-like"/>
</dbReference>
<dbReference type="SUPFAM" id="SSF161098">
    <property type="entry name" value="MetI-like"/>
    <property type="match status" value="2"/>
</dbReference>
<dbReference type="Gene3D" id="1.10.3720.10">
    <property type="entry name" value="MetI-like"/>
    <property type="match status" value="2"/>
</dbReference>
<evidence type="ECO:0000256" key="3">
    <source>
        <dbReference type="ARBA" id="ARBA00022475"/>
    </source>
</evidence>
<keyword evidence="2" id="KW-0813">Transport</keyword>
<evidence type="ECO:0000256" key="2">
    <source>
        <dbReference type="ARBA" id="ARBA00022448"/>
    </source>
</evidence>
<feature type="transmembrane region" description="Helical" evidence="7">
    <location>
        <begin position="384"/>
        <end position="405"/>
    </location>
</feature>
<evidence type="ECO:0000256" key="4">
    <source>
        <dbReference type="ARBA" id="ARBA00022692"/>
    </source>
</evidence>